<dbReference type="PANTHER" id="PTHR43133">
    <property type="entry name" value="RNA POLYMERASE ECF-TYPE SIGMA FACTO"/>
    <property type="match status" value="1"/>
</dbReference>
<dbReference type="Gene3D" id="1.10.10.10">
    <property type="entry name" value="Winged helix-like DNA-binding domain superfamily/Winged helix DNA-binding domain"/>
    <property type="match status" value="1"/>
</dbReference>
<dbReference type="Pfam" id="PF08281">
    <property type="entry name" value="Sigma70_r4_2"/>
    <property type="match status" value="1"/>
</dbReference>
<dbReference type="NCBIfam" id="TIGR02937">
    <property type="entry name" value="sigma70-ECF"/>
    <property type="match status" value="1"/>
</dbReference>
<dbReference type="Gene3D" id="1.10.1740.10">
    <property type="match status" value="1"/>
</dbReference>
<comment type="caution">
    <text evidence="8">The sequence shown here is derived from an EMBL/GenBank/DDBJ whole genome shotgun (WGS) entry which is preliminary data.</text>
</comment>
<evidence type="ECO:0000256" key="3">
    <source>
        <dbReference type="ARBA" id="ARBA00023082"/>
    </source>
</evidence>
<dbReference type="InterPro" id="IPR013324">
    <property type="entry name" value="RNA_pol_sigma_r3/r4-like"/>
</dbReference>
<evidence type="ECO:0000259" key="7">
    <source>
        <dbReference type="Pfam" id="PF08281"/>
    </source>
</evidence>
<keyword evidence="5" id="KW-0804">Transcription</keyword>
<comment type="similarity">
    <text evidence="1">Belongs to the sigma-70 factor family. ECF subfamily.</text>
</comment>
<evidence type="ECO:0000256" key="2">
    <source>
        <dbReference type="ARBA" id="ARBA00023015"/>
    </source>
</evidence>
<proteinExistence type="inferred from homology"/>
<dbReference type="InterPro" id="IPR013325">
    <property type="entry name" value="RNA_pol_sigma_r2"/>
</dbReference>
<evidence type="ECO:0000256" key="5">
    <source>
        <dbReference type="ARBA" id="ARBA00023163"/>
    </source>
</evidence>
<keyword evidence="4" id="KW-0238">DNA-binding</keyword>
<reference evidence="8 9" key="1">
    <citation type="submission" date="2016-04" db="EMBL/GenBank/DDBJ databases">
        <authorList>
            <person name="Chen L."/>
            <person name="Zhuang W."/>
            <person name="Wang G."/>
        </authorList>
    </citation>
    <scope>NUCLEOTIDE SEQUENCE [LARGE SCALE GENOMIC DNA]</scope>
    <source>
        <strain evidence="9">GR20</strain>
    </source>
</reference>
<evidence type="ECO:0000313" key="8">
    <source>
        <dbReference type="EMBL" id="OQP43803.1"/>
    </source>
</evidence>
<keyword evidence="3" id="KW-0731">Sigma factor</keyword>
<dbReference type="PANTHER" id="PTHR43133:SF8">
    <property type="entry name" value="RNA POLYMERASE SIGMA FACTOR HI_1459-RELATED"/>
    <property type="match status" value="1"/>
</dbReference>
<dbReference type="InterPro" id="IPR036388">
    <property type="entry name" value="WH-like_DNA-bd_sf"/>
</dbReference>
<sequence length="206" mass="24735">MVKQLLLWAYIWLVSLRHMNFQPIVPDDGELLLQLRKGDRIAFDELFNRFAEPIHTYVKMRLNGSEEADDVLQEVFIRLWNKRQSIVIHTSFRNYLYTIVQHCICDHQRASKRKRYTLTAEMPDHTEERPQPDEQYQYKQVYHIWKNATNKLPGQMRRIYSMKNEEQLSVKEIASELQLSEQTVKNQLHTAGQRIVKMLRQVQAFF</sequence>
<name>A0ABX3NQV8_9BACT</name>
<feature type="domain" description="RNA polymerase sigma-70 region 2" evidence="6">
    <location>
        <begin position="46"/>
        <end position="113"/>
    </location>
</feature>
<dbReference type="InterPro" id="IPR007627">
    <property type="entry name" value="RNA_pol_sigma70_r2"/>
</dbReference>
<dbReference type="SUPFAM" id="SSF88946">
    <property type="entry name" value="Sigma2 domain of RNA polymerase sigma factors"/>
    <property type="match status" value="1"/>
</dbReference>
<dbReference type="Pfam" id="PF04542">
    <property type="entry name" value="Sigma70_r2"/>
    <property type="match status" value="1"/>
</dbReference>
<dbReference type="InterPro" id="IPR039425">
    <property type="entry name" value="RNA_pol_sigma-70-like"/>
</dbReference>
<feature type="domain" description="RNA polymerase sigma factor 70 region 4 type 2" evidence="7">
    <location>
        <begin position="147"/>
        <end position="191"/>
    </location>
</feature>
<evidence type="ECO:0000259" key="6">
    <source>
        <dbReference type="Pfam" id="PF04542"/>
    </source>
</evidence>
<keyword evidence="2" id="KW-0805">Transcription regulation</keyword>
<dbReference type="Proteomes" id="UP000192277">
    <property type="component" value="Unassembled WGS sequence"/>
</dbReference>
<dbReference type="InterPro" id="IPR014284">
    <property type="entry name" value="RNA_pol_sigma-70_dom"/>
</dbReference>
<dbReference type="EMBL" id="LWBO01000034">
    <property type="protein sequence ID" value="OQP43803.1"/>
    <property type="molecule type" value="Genomic_DNA"/>
</dbReference>
<accession>A0ABX3NQV8</accession>
<dbReference type="SUPFAM" id="SSF88659">
    <property type="entry name" value="Sigma3 and sigma4 domains of RNA polymerase sigma factors"/>
    <property type="match status" value="1"/>
</dbReference>
<protein>
    <recommendedName>
        <fullName evidence="10">RNA polymerase, sigma-24 subunit, ECF subfamily</fullName>
    </recommendedName>
</protein>
<evidence type="ECO:0000256" key="1">
    <source>
        <dbReference type="ARBA" id="ARBA00010641"/>
    </source>
</evidence>
<organism evidence="8 9">
    <name type="scientific">Niastella koreensis</name>
    <dbReference type="NCBI Taxonomy" id="354356"/>
    <lineage>
        <taxon>Bacteria</taxon>
        <taxon>Pseudomonadati</taxon>
        <taxon>Bacteroidota</taxon>
        <taxon>Chitinophagia</taxon>
        <taxon>Chitinophagales</taxon>
        <taxon>Chitinophagaceae</taxon>
        <taxon>Niastella</taxon>
    </lineage>
</organism>
<keyword evidence="9" id="KW-1185">Reference proteome</keyword>
<evidence type="ECO:0000256" key="4">
    <source>
        <dbReference type="ARBA" id="ARBA00023125"/>
    </source>
</evidence>
<evidence type="ECO:0000313" key="9">
    <source>
        <dbReference type="Proteomes" id="UP000192277"/>
    </source>
</evidence>
<gene>
    <name evidence="8" type="ORF">A4D02_09995</name>
</gene>
<evidence type="ECO:0008006" key="10">
    <source>
        <dbReference type="Google" id="ProtNLM"/>
    </source>
</evidence>
<dbReference type="InterPro" id="IPR013249">
    <property type="entry name" value="RNA_pol_sigma70_r4_t2"/>
</dbReference>